<protein>
    <submittedName>
        <fullName evidence="1">Uncharacterized protein</fullName>
    </submittedName>
</protein>
<organism evidence="1">
    <name type="scientific">Anguilla anguilla</name>
    <name type="common">European freshwater eel</name>
    <name type="synonym">Muraena anguilla</name>
    <dbReference type="NCBI Taxonomy" id="7936"/>
    <lineage>
        <taxon>Eukaryota</taxon>
        <taxon>Metazoa</taxon>
        <taxon>Chordata</taxon>
        <taxon>Craniata</taxon>
        <taxon>Vertebrata</taxon>
        <taxon>Euteleostomi</taxon>
        <taxon>Actinopterygii</taxon>
        <taxon>Neopterygii</taxon>
        <taxon>Teleostei</taxon>
        <taxon>Anguilliformes</taxon>
        <taxon>Anguillidae</taxon>
        <taxon>Anguilla</taxon>
    </lineage>
</organism>
<sequence length="41" mass="4890">MKVALYRVRTYLNIANTDIKYFMKLLSDNFGDMLYMNVSVH</sequence>
<reference evidence="1" key="2">
    <citation type="journal article" date="2015" name="Fish Shellfish Immunol.">
        <title>Early steps in the European eel (Anguilla anguilla)-Vibrio vulnificus interaction in the gills: Role of the RtxA13 toxin.</title>
        <authorList>
            <person name="Callol A."/>
            <person name="Pajuelo D."/>
            <person name="Ebbesson L."/>
            <person name="Teles M."/>
            <person name="MacKenzie S."/>
            <person name="Amaro C."/>
        </authorList>
    </citation>
    <scope>NUCLEOTIDE SEQUENCE</scope>
</reference>
<name>A0A0E9STT5_ANGAN</name>
<dbReference type="EMBL" id="GBXM01064634">
    <property type="protein sequence ID" value="JAH43943.1"/>
    <property type="molecule type" value="Transcribed_RNA"/>
</dbReference>
<reference evidence="1" key="1">
    <citation type="submission" date="2014-11" db="EMBL/GenBank/DDBJ databases">
        <authorList>
            <person name="Amaro Gonzalez C."/>
        </authorList>
    </citation>
    <scope>NUCLEOTIDE SEQUENCE</scope>
</reference>
<accession>A0A0E9STT5</accession>
<evidence type="ECO:0000313" key="1">
    <source>
        <dbReference type="EMBL" id="JAH43943.1"/>
    </source>
</evidence>
<dbReference type="AlphaFoldDB" id="A0A0E9STT5"/>
<proteinExistence type="predicted"/>